<name>A0A3E2NQD2_9SPHI</name>
<comment type="caution">
    <text evidence="2">The sequence shown here is derived from an EMBL/GenBank/DDBJ whole genome shotgun (WGS) entry which is preliminary data.</text>
</comment>
<dbReference type="OrthoDB" id="983143at2"/>
<dbReference type="Pfam" id="PF18939">
    <property type="entry name" value="DUF5686"/>
    <property type="match status" value="1"/>
</dbReference>
<dbReference type="InterPro" id="IPR008969">
    <property type="entry name" value="CarboxyPept-like_regulatory"/>
</dbReference>
<dbReference type="Gene3D" id="2.50.20.10">
    <property type="entry name" value="Lipoprotein localisation LolA/LolB/LppX"/>
    <property type="match status" value="1"/>
</dbReference>
<dbReference type="SUPFAM" id="SSF49464">
    <property type="entry name" value="Carboxypeptidase regulatory domain-like"/>
    <property type="match status" value="1"/>
</dbReference>
<dbReference type="Gene3D" id="2.60.40.1120">
    <property type="entry name" value="Carboxypeptidase-like, regulatory domain"/>
    <property type="match status" value="1"/>
</dbReference>
<evidence type="ECO:0000313" key="3">
    <source>
        <dbReference type="Proteomes" id="UP000260823"/>
    </source>
</evidence>
<dbReference type="GO" id="GO:0004180">
    <property type="term" value="F:carboxypeptidase activity"/>
    <property type="evidence" value="ECO:0007669"/>
    <property type="project" value="UniProtKB-KW"/>
</dbReference>
<dbReference type="EMBL" id="QWDE01000002">
    <property type="protein sequence ID" value="RFZ83208.1"/>
    <property type="molecule type" value="Genomic_DNA"/>
</dbReference>
<keyword evidence="2" id="KW-0645">Protease</keyword>
<keyword evidence="2" id="KW-0378">Hydrolase</keyword>
<dbReference type="AlphaFoldDB" id="A0A3E2NQD2"/>
<keyword evidence="3" id="KW-1185">Reference proteome</keyword>
<feature type="signal peptide" evidence="1">
    <location>
        <begin position="1"/>
        <end position="34"/>
    </location>
</feature>
<dbReference type="InterPro" id="IPR043741">
    <property type="entry name" value="DUF5686"/>
</dbReference>
<accession>A0A3E2NQD2</accession>
<dbReference type="Pfam" id="PF13715">
    <property type="entry name" value="CarbopepD_reg_2"/>
    <property type="match status" value="1"/>
</dbReference>
<organism evidence="2 3">
    <name type="scientific">Mucilaginibacter terrenus</name>
    <dbReference type="NCBI Taxonomy" id="2482727"/>
    <lineage>
        <taxon>Bacteria</taxon>
        <taxon>Pseudomonadati</taxon>
        <taxon>Bacteroidota</taxon>
        <taxon>Sphingobacteriia</taxon>
        <taxon>Sphingobacteriales</taxon>
        <taxon>Sphingobacteriaceae</taxon>
        <taxon>Mucilaginibacter</taxon>
    </lineage>
</organism>
<proteinExistence type="predicted"/>
<dbReference type="Proteomes" id="UP000260823">
    <property type="component" value="Unassembled WGS sequence"/>
</dbReference>
<evidence type="ECO:0000313" key="2">
    <source>
        <dbReference type="EMBL" id="RFZ83208.1"/>
    </source>
</evidence>
<keyword evidence="2" id="KW-0121">Carboxypeptidase</keyword>
<reference evidence="2 3" key="1">
    <citation type="submission" date="2018-08" db="EMBL/GenBank/DDBJ databases">
        <title>Mucilaginibacter terrae sp. nov., isolated from manganese diggings.</title>
        <authorList>
            <person name="Huang Y."/>
            <person name="Zhou Z."/>
        </authorList>
    </citation>
    <scope>NUCLEOTIDE SEQUENCE [LARGE SCALE GENOMIC DNA]</scope>
    <source>
        <strain evidence="2 3">ZH6</strain>
    </source>
</reference>
<feature type="chain" id="PRO_5017627872" evidence="1">
    <location>
        <begin position="35"/>
        <end position="840"/>
    </location>
</feature>
<gene>
    <name evidence="2" type="ORF">DYU05_13790</name>
</gene>
<sequence>MNKPFRHKMYLVNSYMKRYLLILFLTLTASAVSAQQHLLSGHITGPKNELIPFTSVYIRNSTYGTTANEDGNYQFRLAPGSYKVVYRMVGYREKAYDVTIGDHDERLDIQLEEEIFTLKDSTAYNEKTDPGMDIMRKVIAARKQHMQEFKSYKATVYIKGVQRLISAPKGLMGETVSRQLELDSVGRGILYQSESLSEFNFEQPSKFKEITIASKTVGASPPFSYNKASDLQLNIYNDVFAINGLSSHGFVSPVASNALSHYNYKLVGTTVTNGRTIHKIQLLPNHKHSPTFKGNIYIVDGDWRIYSADLMLTKKNDNLNLIDTLNISQQYIPIRDSVWLPSAIQYSYNGNVLGFEFGGYYLGIYNNYRIDQTFPDKYFNGEVLRVDTAANIKTSNYWAATRPLPLTKSEARDYVKKDSAEAFHKTDVWKEVNQHKKNNINYFSYLIFGYDASSRDERDSLYIFPFLQTFYYNTVEGFGINAKVTYTHKVDDFHSWKITPALRYGFSNKLFSANMLGEYLNDPFHNSKFWVNFGSDVLDLNNVGTRSLYFNTLSTLLYENNYVKYYRSQYGGFGYQRELANGVMWSGSLSYSGRRQLYNTSFSKIRDVKNKEFTSNNPLAPAGTPADDQSFLFPTHQALSLNTSVAFTFDQQYITRPTGKFNLPSKYPTLTLNYRKGINKVFGSDVDYDFVSADISQSNIRIGLSGYSSFKLTGGDFINNHKLYFMDYYHYLGNQGTTFDPLYIGSFHFLPFYTYSTYGAFFEAHYQHNFAGSILNKIPFMRKLKLEELIGANFLTTRGNPNYREFYVGLQRLIFRVDYGISYTGNNKYIQGIRIFYGIR</sequence>
<evidence type="ECO:0000256" key="1">
    <source>
        <dbReference type="SAM" id="SignalP"/>
    </source>
</evidence>
<keyword evidence="1" id="KW-0732">Signal</keyword>
<protein>
    <submittedName>
        <fullName evidence="2">Carboxypeptidase-like regulatory domain-containing protein</fullName>
    </submittedName>
</protein>